<proteinExistence type="predicted"/>
<evidence type="ECO:0000313" key="1">
    <source>
        <dbReference type="EMBL" id="CAB9528509.1"/>
    </source>
</evidence>
<dbReference type="AlphaFoldDB" id="A0A9N8F0Q5"/>
<sequence>MSGTDNELVQSGSFDPYNTWRTLVTLNPVGDFDHMSEEERTVAICLETHDGKLRNYRGSVTFDRFANTASYRFLLSVYRVKDVKNPGGKTVEEELADTIDIIPLRLTSRFTWSTDADQMKGKETNGRWITLLFNRDEDAQTPDSIKQIDLIVPKSKTSDNGKLLALAVEWAKHVVKASIAESNFEKAKLKLKEKGLLN</sequence>
<accession>A0A9N8F0Q5</accession>
<gene>
    <name evidence="1" type="ORF">SEMRO_2244_G320510.1</name>
</gene>
<keyword evidence="2" id="KW-1185">Reference proteome</keyword>
<dbReference type="Proteomes" id="UP001153069">
    <property type="component" value="Unassembled WGS sequence"/>
</dbReference>
<organism evidence="1 2">
    <name type="scientific">Seminavis robusta</name>
    <dbReference type="NCBI Taxonomy" id="568900"/>
    <lineage>
        <taxon>Eukaryota</taxon>
        <taxon>Sar</taxon>
        <taxon>Stramenopiles</taxon>
        <taxon>Ochrophyta</taxon>
        <taxon>Bacillariophyta</taxon>
        <taxon>Bacillariophyceae</taxon>
        <taxon>Bacillariophycidae</taxon>
        <taxon>Naviculales</taxon>
        <taxon>Naviculaceae</taxon>
        <taxon>Seminavis</taxon>
    </lineage>
</organism>
<comment type="caution">
    <text evidence="1">The sequence shown here is derived from an EMBL/GenBank/DDBJ whole genome shotgun (WGS) entry which is preliminary data.</text>
</comment>
<reference evidence="1" key="1">
    <citation type="submission" date="2020-06" db="EMBL/GenBank/DDBJ databases">
        <authorList>
            <consortium name="Plant Systems Biology data submission"/>
        </authorList>
    </citation>
    <scope>NUCLEOTIDE SEQUENCE</scope>
    <source>
        <strain evidence="1">D6</strain>
    </source>
</reference>
<protein>
    <submittedName>
        <fullName evidence="1">Uncharacterized protein</fullName>
    </submittedName>
</protein>
<evidence type="ECO:0000313" key="2">
    <source>
        <dbReference type="Proteomes" id="UP001153069"/>
    </source>
</evidence>
<dbReference type="EMBL" id="CAICTM010002242">
    <property type="protein sequence ID" value="CAB9528509.1"/>
    <property type="molecule type" value="Genomic_DNA"/>
</dbReference>
<name>A0A9N8F0Q5_9STRA</name>